<dbReference type="EMBL" id="CP090170">
    <property type="protein sequence ID" value="UJO20781.1"/>
    <property type="molecule type" value="Genomic_DNA"/>
</dbReference>
<dbReference type="RefSeq" id="XP_047765147.1">
    <property type="nucleotide sequence ID" value="XM_047910311.1"/>
</dbReference>
<evidence type="ECO:0000256" key="1">
    <source>
        <dbReference type="SAM" id="Coils"/>
    </source>
</evidence>
<feature type="region of interest" description="Disordered" evidence="2">
    <location>
        <begin position="290"/>
        <end position="329"/>
    </location>
</feature>
<keyword evidence="1" id="KW-0175">Coiled coil</keyword>
<dbReference type="AlphaFoldDB" id="A0A9Q8PE07"/>
<dbReference type="Proteomes" id="UP000756132">
    <property type="component" value="Chromosome 8"/>
</dbReference>
<dbReference type="OrthoDB" id="3642840at2759"/>
<accession>A0A9Q8PE07</accession>
<evidence type="ECO:0000256" key="2">
    <source>
        <dbReference type="SAM" id="MobiDB-lite"/>
    </source>
</evidence>
<dbReference type="GeneID" id="71991041"/>
<gene>
    <name evidence="3" type="ORF">CLAFUR5_11163</name>
</gene>
<feature type="compositionally biased region" description="Basic and acidic residues" evidence="2">
    <location>
        <begin position="290"/>
        <end position="307"/>
    </location>
</feature>
<proteinExistence type="predicted"/>
<evidence type="ECO:0000313" key="4">
    <source>
        <dbReference type="Proteomes" id="UP000756132"/>
    </source>
</evidence>
<name>A0A9Q8PE07_PASFU</name>
<organism evidence="3 4">
    <name type="scientific">Passalora fulva</name>
    <name type="common">Tomato leaf mold</name>
    <name type="synonym">Cladosporium fulvum</name>
    <dbReference type="NCBI Taxonomy" id="5499"/>
    <lineage>
        <taxon>Eukaryota</taxon>
        <taxon>Fungi</taxon>
        <taxon>Dikarya</taxon>
        <taxon>Ascomycota</taxon>
        <taxon>Pezizomycotina</taxon>
        <taxon>Dothideomycetes</taxon>
        <taxon>Dothideomycetidae</taxon>
        <taxon>Mycosphaerellales</taxon>
        <taxon>Mycosphaerellaceae</taxon>
        <taxon>Fulvia</taxon>
    </lineage>
</organism>
<reference evidence="3" key="2">
    <citation type="journal article" date="2022" name="Microb. Genom.">
        <title>A chromosome-scale genome assembly of the tomato pathogen Cladosporium fulvum reveals a compartmentalized genome architecture and the presence of a dispensable chromosome.</title>
        <authorList>
            <person name="Zaccaron A.Z."/>
            <person name="Chen L.H."/>
            <person name="Samaras A."/>
            <person name="Stergiopoulos I."/>
        </authorList>
    </citation>
    <scope>NUCLEOTIDE SEQUENCE</scope>
    <source>
        <strain evidence="3">Race5_Kim</strain>
    </source>
</reference>
<feature type="coiled-coil region" evidence="1">
    <location>
        <begin position="67"/>
        <end position="94"/>
    </location>
</feature>
<dbReference type="KEGG" id="ffu:CLAFUR5_11163"/>
<dbReference type="OMA" id="AGYWRFA"/>
<reference evidence="3" key="1">
    <citation type="submission" date="2021-12" db="EMBL/GenBank/DDBJ databases">
        <authorList>
            <person name="Zaccaron A."/>
            <person name="Stergiopoulos I."/>
        </authorList>
    </citation>
    <scope>NUCLEOTIDE SEQUENCE</scope>
    <source>
        <strain evidence="3">Race5_Kim</strain>
    </source>
</reference>
<sequence>MPQDLFKWEDGGTLKHHCPICQTPLSHDKCRTTCLGTHVEWCHRYHSLFRKNWSSRCAACKTTDEQHEKRHREIAEILAKIKKLQQEEEAAAMELLRSPATPKTPRTPLTAKALNTVDGRGQVPLETPNKISKKDRKATKKAAKALHRDKVVTTADIKFVAMTLHPQGEKLEVDEAEMEGLGEDLDIKMNLKFTSSTCNSKSARHDFIVKDREHLKMDDLEIDRLFDILDVDRHAEGKAGALVTELTEAIRNDFMHCNDELKIVSRNRAGFWRWANKRVYRDLVDNGKHWDDKHKPYDATPEERRDSATSADADIEDDASASRQGSLDSSVADSAATLLTVPSTKSSASNKSAPALTMSTPLNKKMTFEGEGWSRVGKKVVKAPVGKLTFSSNGGLHRFQPKPKGAWGALANSKHDEQDSD</sequence>
<feature type="region of interest" description="Disordered" evidence="2">
    <location>
        <begin position="390"/>
        <end position="421"/>
    </location>
</feature>
<evidence type="ECO:0000313" key="3">
    <source>
        <dbReference type="EMBL" id="UJO20781.1"/>
    </source>
</evidence>
<protein>
    <submittedName>
        <fullName evidence="3">Uncharacterized protein</fullName>
    </submittedName>
</protein>
<keyword evidence="4" id="KW-1185">Reference proteome</keyword>